<dbReference type="EMBL" id="CP002040">
    <property type="protein sequence ID" value="ADH69528.1"/>
    <property type="molecule type" value="Genomic_DNA"/>
</dbReference>
<dbReference type="InterPro" id="IPR025333">
    <property type="entry name" value="DUF4239"/>
</dbReference>
<keyword evidence="3" id="KW-1185">Reference proteome</keyword>
<dbReference type="STRING" id="446468.Ndas_4133"/>
<organism evidence="2 3">
    <name type="scientific">Nocardiopsis dassonvillei (strain ATCC 23218 / DSM 43111 / CIP 107115 / JCM 7437 / KCTC 9190 / NBRC 14626 / NCTC 10488 / NRRL B-5397 / IMRU 509)</name>
    <name type="common">Actinomadura dassonvillei</name>
    <dbReference type="NCBI Taxonomy" id="446468"/>
    <lineage>
        <taxon>Bacteria</taxon>
        <taxon>Bacillati</taxon>
        <taxon>Actinomycetota</taxon>
        <taxon>Actinomycetes</taxon>
        <taxon>Streptosporangiales</taxon>
        <taxon>Nocardiopsidaceae</taxon>
        <taxon>Nocardiopsis</taxon>
    </lineage>
</organism>
<gene>
    <name evidence="2" type="ordered locus">Ndas_4133</name>
</gene>
<accession>D7AUX8</accession>
<feature type="transmembrane region" description="Helical" evidence="1">
    <location>
        <begin position="176"/>
        <end position="197"/>
    </location>
</feature>
<evidence type="ECO:0008006" key="4">
    <source>
        <dbReference type="Google" id="ProtNLM"/>
    </source>
</evidence>
<dbReference type="Pfam" id="PF14023">
    <property type="entry name" value="Bestrophin-like"/>
    <property type="match status" value="1"/>
</dbReference>
<dbReference type="KEGG" id="nda:Ndas_4133"/>
<proteinExistence type="predicted"/>
<dbReference type="eggNOG" id="ENOG502ZREV">
    <property type="taxonomic scope" value="Bacteria"/>
</dbReference>
<feature type="transmembrane region" description="Helical" evidence="1">
    <location>
        <begin position="203"/>
        <end position="225"/>
    </location>
</feature>
<dbReference type="AlphaFoldDB" id="D7AUX8"/>
<name>D7AUX8_NOCDD</name>
<reference evidence="2 3" key="1">
    <citation type="journal article" date="2010" name="Stand. Genomic Sci.">
        <title>Complete genome sequence of Nocardiopsis dassonvillei type strain (IMRU 509).</title>
        <authorList>
            <person name="Sun H."/>
            <person name="Lapidus A."/>
            <person name="Nolan M."/>
            <person name="Lucas S."/>
            <person name="Del Rio T.G."/>
            <person name="Tice H."/>
            <person name="Cheng J.F."/>
            <person name="Tapia R."/>
            <person name="Han C."/>
            <person name="Goodwin L."/>
            <person name="Pitluck S."/>
            <person name="Pagani I."/>
            <person name="Ivanova N."/>
            <person name="Mavromatis K."/>
            <person name="Mikhailova N."/>
            <person name="Pati A."/>
            <person name="Chen A."/>
            <person name="Palaniappan K."/>
            <person name="Land M."/>
            <person name="Hauser L."/>
            <person name="Chang Y.J."/>
            <person name="Jeffries C.D."/>
            <person name="Djao O.D."/>
            <person name="Rohde M."/>
            <person name="Sikorski J."/>
            <person name="Goker M."/>
            <person name="Woyke T."/>
            <person name="Bristow J."/>
            <person name="Eisen J.A."/>
            <person name="Markowitz V."/>
            <person name="Hugenholtz P."/>
            <person name="Kyrpides N.C."/>
            <person name="Klenk H.P."/>
        </authorList>
    </citation>
    <scope>NUCLEOTIDE SEQUENCE [LARGE SCALE GENOMIC DNA]</scope>
    <source>
        <strain evidence="3">ATCC 23218 / DSM 43111 / CIP 107115 / JCM 7437 / KCTC 9190 / NBRC 14626 / NCTC 10488 / NRRL B-5397 / IMRU 509</strain>
    </source>
</reference>
<dbReference type="OrthoDB" id="3427059at2"/>
<evidence type="ECO:0000313" key="3">
    <source>
        <dbReference type="Proteomes" id="UP000002219"/>
    </source>
</evidence>
<evidence type="ECO:0000313" key="2">
    <source>
        <dbReference type="EMBL" id="ADH69528.1"/>
    </source>
</evidence>
<dbReference type="RefSeq" id="WP_013155135.1">
    <property type="nucleotide sequence ID" value="NC_014210.1"/>
</dbReference>
<evidence type="ECO:0000256" key="1">
    <source>
        <dbReference type="SAM" id="Phobius"/>
    </source>
</evidence>
<keyword evidence="1" id="KW-0812">Transmembrane</keyword>
<sequence>MMTMLTVLAVLAAMVGGAVLAVGRFRVDDESSGGAVSVVVAPCVLALYLAAAAMGVVIGWENFTGAGDGLTEETSAADALYWSTTTLPAEEAETVRQQLRAYMSAVAEKDWPMMRAEGELSEEGDEALADLAASVRALSVSDTGDGLDRLTARQELAELSDARIERADAAGDGIPSVLNGIAALSAIAVAVLPFAMIRRGSTVAYFWASANLVFVFATILLLFYLGNPYNGALAHDAGAIQDALAGFERIDASLSPQ</sequence>
<dbReference type="GeneID" id="91486678"/>
<dbReference type="Proteomes" id="UP000002219">
    <property type="component" value="Chromosome 1"/>
</dbReference>
<keyword evidence="1" id="KW-0472">Membrane</keyword>
<protein>
    <recommendedName>
        <fullName evidence="4">DUF4239 domain-containing protein</fullName>
    </recommendedName>
</protein>
<keyword evidence="1" id="KW-1133">Transmembrane helix</keyword>
<dbReference type="HOGENOM" id="CLU_1081122_0_0_11"/>
<feature type="transmembrane region" description="Helical" evidence="1">
    <location>
        <begin position="37"/>
        <end position="60"/>
    </location>
</feature>